<keyword evidence="2" id="KW-0479">Metal-binding</keyword>
<dbReference type="CDD" id="cd04137">
    <property type="entry name" value="RheB"/>
    <property type="match status" value="1"/>
</dbReference>
<dbReference type="NCBIfam" id="TIGR00231">
    <property type="entry name" value="small_GTP"/>
    <property type="match status" value="1"/>
</dbReference>
<dbReference type="OMA" id="KMVSVNC"/>
<dbReference type="InterPro" id="IPR001806">
    <property type="entry name" value="Small_GTPase"/>
</dbReference>
<keyword evidence="1" id="KW-0488">Methylation</keyword>
<evidence type="ECO:0000256" key="10">
    <source>
        <dbReference type="ARBA" id="ARBA00037811"/>
    </source>
</evidence>
<dbReference type="GeneID" id="103524487"/>
<sequence length="196" mass="21979">MPAKQRKIAIMGYRSVGKSSLSIQFVDGQFVDSYDPTIENTFVKTTRMNNQDYDLKLVDTAGQDEYSIFPAQYSMDIHGYVLVYSITSHKSFEVVQILYDKLLDMTGKIQNSSVKSPTSCVSSVPIVLVGNKKDLHMERMISYDEGKRLAESWKAGFVEASAKQDDGVSEIFHMVLVEIEKSNGNNVHEKTNCAIS</sequence>
<keyword evidence="4" id="KW-0378">Hydrolase</keyword>
<dbReference type="SUPFAM" id="SSF52540">
    <property type="entry name" value="P-loop containing nucleoside triphosphate hydrolases"/>
    <property type="match status" value="1"/>
</dbReference>
<comment type="subcellular location">
    <subcellularLocation>
        <location evidence="10">Endoplasmic reticulum membrane</location>
        <topology evidence="10">Lipid-anchor</topology>
        <orientation evidence="10">Cytoplasmic side</orientation>
    </subcellularLocation>
</comment>
<dbReference type="CTD" id="6009"/>
<evidence type="ECO:0000313" key="13">
    <source>
        <dbReference type="Proteomes" id="UP000079169"/>
    </source>
</evidence>
<dbReference type="PROSITE" id="PS51421">
    <property type="entry name" value="RAS"/>
    <property type="match status" value="1"/>
</dbReference>
<comment type="similarity">
    <text evidence="11">Belongs to the small GTPase superfamily. Rheb family.</text>
</comment>
<dbReference type="SMART" id="SM00175">
    <property type="entry name" value="RAB"/>
    <property type="match status" value="1"/>
</dbReference>
<dbReference type="PaxDb" id="121845-A0A1S4ESF4"/>
<dbReference type="InterPro" id="IPR005225">
    <property type="entry name" value="Small_GTP-bd"/>
</dbReference>
<evidence type="ECO:0000256" key="1">
    <source>
        <dbReference type="ARBA" id="ARBA00022481"/>
    </source>
</evidence>
<evidence type="ECO:0000256" key="12">
    <source>
        <dbReference type="ARBA" id="ARBA00049117"/>
    </source>
</evidence>
<dbReference type="SMART" id="SM00173">
    <property type="entry name" value="RAS"/>
    <property type="match status" value="1"/>
</dbReference>
<dbReference type="Proteomes" id="UP000079169">
    <property type="component" value="Unplaced"/>
</dbReference>
<dbReference type="FunFam" id="3.40.50.300:FF:000273">
    <property type="entry name" value="GTP-binding protein Rheb homolog"/>
    <property type="match status" value="1"/>
</dbReference>
<comment type="catalytic activity">
    <reaction evidence="12">
        <text>GTP + H2O = GDP + phosphate + H(+)</text>
        <dbReference type="Rhea" id="RHEA:19669"/>
        <dbReference type="ChEBI" id="CHEBI:15377"/>
        <dbReference type="ChEBI" id="CHEBI:15378"/>
        <dbReference type="ChEBI" id="CHEBI:37565"/>
        <dbReference type="ChEBI" id="CHEBI:43474"/>
        <dbReference type="ChEBI" id="CHEBI:58189"/>
    </reaction>
    <physiologicalReaction direction="left-to-right" evidence="12">
        <dbReference type="Rhea" id="RHEA:19670"/>
    </physiologicalReaction>
</comment>
<evidence type="ECO:0000256" key="9">
    <source>
        <dbReference type="ARBA" id="ARBA00023289"/>
    </source>
</evidence>
<evidence type="ECO:0000256" key="3">
    <source>
        <dbReference type="ARBA" id="ARBA00022741"/>
    </source>
</evidence>
<keyword evidence="9" id="KW-0636">Prenylation</keyword>
<evidence type="ECO:0000256" key="5">
    <source>
        <dbReference type="ARBA" id="ARBA00022842"/>
    </source>
</evidence>
<dbReference type="GO" id="GO:0003924">
    <property type="term" value="F:GTPase activity"/>
    <property type="evidence" value="ECO:0007669"/>
    <property type="project" value="InterPro"/>
</dbReference>
<keyword evidence="7" id="KW-0472">Membrane</keyword>
<keyword evidence="13" id="KW-1185">Reference proteome</keyword>
<evidence type="ECO:0000256" key="6">
    <source>
        <dbReference type="ARBA" id="ARBA00023134"/>
    </source>
</evidence>
<dbReference type="GO" id="GO:0005525">
    <property type="term" value="F:GTP binding"/>
    <property type="evidence" value="ECO:0007669"/>
    <property type="project" value="UniProtKB-KW"/>
</dbReference>
<keyword evidence="3" id="KW-0547">Nucleotide-binding</keyword>
<evidence type="ECO:0000313" key="14">
    <source>
        <dbReference type="RefSeq" id="XP_017305124.1"/>
    </source>
</evidence>
<dbReference type="KEGG" id="dci:103524487"/>
<keyword evidence="5" id="KW-0460">Magnesium</keyword>
<evidence type="ECO:0000256" key="4">
    <source>
        <dbReference type="ARBA" id="ARBA00022801"/>
    </source>
</evidence>
<protein>
    <submittedName>
        <fullName evidence="14">GTP-binding protein Rheb homolog</fullName>
    </submittedName>
</protein>
<dbReference type="PROSITE" id="PS51419">
    <property type="entry name" value="RAB"/>
    <property type="match status" value="1"/>
</dbReference>
<dbReference type="PANTHER" id="PTHR24070">
    <property type="entry name" value="RAS, DI-RAS, AND RHEB FAMILY MEMBERS OF SMALL GTPASE SUPERFAMILY"/>
    <property type="match status" value="1"/>
</dbReference>
<dbReference type="STRING" id="121845.A0A1S4ESF4"/>
<dbReference type="Gene3D" id="3.40.50.300">
    <property type="entry name" value="P-loop containing nucleotide triphosphate hydrolases"/>
    <property type="match status" value="1"/>
</dbReference>
<dbReference type="PRINTS" id="PR00449">
    <property type="entry name" value="RASTRNSFRMNG"/>
</dbReference>
<dbReference type="GO" id="GO:0046872">
    <property type="term" value="F:metal ion binding"/>
    <property type="evidence" value="ECO:0007669"/>
    <property type="project" value="UniProtKB-KW"/>
</dbReference>
<gene>
    <name evidence="14" type="primary">LOC103524487</name>
</gene>
<dbReference type="InterPro" id="IPR020849">
    <property type="entry name" value="Small_GTPase_Ras-type"/>
</dbReference>
<dbReference type="GO" id="GO:0005789">
    <property type="term" value="C:endoplasmic reticulum membrane"/>
    <property type="evidence" value="ECO:0007669"/>
    <property type="project" value="UniProtKB-SubCell"/>
</dbReference>
<keyword evidence="8" id="KW-0449">Lipoprotein</keyword>
<evidence type="ECO:0000256" key="8">
    <source>
        <dbReference type="ARBA" id="ARBA00023288"/>
    </source>
</evidence>
<dbReference type="PROSITE" id="PS51420">
    <property type="entry name" value="RHO"/>
    <property type="match status" value="1"/>
</dbReference>
<evidence type="ECO:0000256" key="2">
    <source>
        <dbReference type="ARBA" id="ARBA00022723"/>
    </source>
</evidence>
<name>A0A1S4ESF4_DIACI</name>
<dbReference type="OrthoDB" id="25818at2759"/>
<evidence type="ECO:0000256" key="11">
    <source>
        <dbReference type="ARBA" id="ARBA00037969"/>
    </source>
</evidence>
<accession>A0A1S4ESF4</accession>
<dbReference type="AlphaFoldDB" id="A0A1S4ESF4"/>
<keyword evidence="6" id="KW-0342">GTP-binding</keyword>
<dbReference type="InterPro" id="IPR027417">
    <property type="entry name" value="P-loop_NTPase"/>
</dbReference>
<reference evidence="14" key="1">
    <citation type="submission" date="2025-08" db="UniProtKB">
        <authorList>
            <consortium name="RefSeq"/>
        </authorList>
    </citation>
    <scope>IDENTIFICATION</scope>
</reference>
<proteinExistence type="inferred from homology"/>
<dbReference type="Pfam" id="PF00071">
    <property type="entry name" value="Ras"/>
    <property type="match status" value="1"/>
</dbReference>
<dbReference type="RefSeq" id="XP_017305124.1">
    <property type="nucleotide sequence ID" value="XM_017449635.2"/>
</dbReference>
<organism evidence="13 14">
    <name type="scientific">Diaphorina citri</name>
    <name type="common">Asian citrus psyllid</name>
    <dbReference type="NCBI Taxonomy" id="121845"/>
    <lineage>
        <taxon>Eukaryota</taxon>
        <taxon>Metazoa</taxon>
        <taxon>Ecdysozoa</taxon>
        <taxon>Arthropoda</taxon>
        <taxon>Hexapoda</taxon>
        <taxon>Insecta</taxon>
        <taxon>Pterygota</taxon>
        <taxon>Neoptera</taxon>
        <taxon>Paraneoptera</taxon>
        <taxon>Hemiptera</taxon>
        <taxon>Sternorrhyncha</taxon>
        <taxon>Psylloidea</taxon>
        <taxon>Psyllidae</taxon>
        <taxon>Diaphorininae</taxon>
        <taxon>Diaphorina</taxon>
    </lineage>
</organism>
<dbReference type="GO" id="GO:0007165">
    <property type="term" value="P:signal transduction"/>
    <property type="evidence" value="ECO:0007669"/>
    <property type="project" value="InterPro"/>
</dbReference>
<evidence type="ECO:0000256" key="7">
    <source>
        <dbReference type="ARBA" id="ARBA00023136"/>
    </source>
</evidence>
<dbReference type="SMART" id="SM00174">
    <property type="entry name" value="RHO"/>
    <property type="match status" value="1"/>
</dbReference>